<dbReference type="InterPro" id="IPR010074">
    <property type="entry name" value="PRibForGlyAmidine_synth_PurL"/>
</dbReference>
<proteinExistence type="predicted"/>
<dbReference type="GO" id="GO:0006189">
    <property type="term" value="P:'de novo' IMP biosynthetic process"/>
    <property type="evidence" value="ECO:0007669"/>
    <property type="project" value="InterPro"/>
</dbReference>
<dbReference type="InterPro" id="IPR036921">
    <property type="entry name" value="PurM-like_N_sf"/>
</dbReference>
<dbReference type="Pfam" id="PF02769">
    <property type="entry name" value="AIRS_C"/>
    <property type="match status" value="1"/>
</dbReference>
<dbReference type="InterPro" id="IPR010918">
    <property type="entry name" value="PurM-like_C_dom"/>
</dbReference>
<feature type="non-terminal residue" evidence="4">
    <location>
        <position position="1"/>
    </location>
</feature>
<keyword evidence="1" id="KW-0963">Cytoplasm</keyword>
<dbReference type="CDD" id="cd02204">
    <property type="entry name" value="PurL_repeat2"/>
    <property type="match status" value="1"/>
</dbReference>
<dbReference type="InterPro" id="IPR036676">
    <property type="entry name" value="PurM-like_C_sf"/>
</dbReference>
<evidence type="ECO:0000313" key="4">
    <source>
        <dbReference type="EMBL" id="SVD95875.1"/>
    </source>
</evidence>
<accession>A0A382ZLA4</accession>
<name>A0A382ZLA4_9ZZZZ</name>
<reference evidence="4" key="1">
    <citation type="submission" date="2018-05" db="EMBL/GenBank/DDBJ databases">
        <authorList>
            <person name="Lanie J.A."/>
            <person name="Ng W.-L."/>
            <person name="Kazmierczak K.M."/>
            <person name="Andrzejewski T.M."/>
            <person name="Davidsen T.M."/>
            <person name="Wayne K.J."/>
            <person name="Tettelin H."/>
            <person name="Glass J.I."/>
            <person name="Rusch D."/>
            <person name="Podicherti R."/>
            <person name="Tsui H.-C.T."/>
            <person name="Winkler M.E."/>
        </authorList>
    </citation>
    <scope>NUCLEOTIDE SEQUENCE</scope>
</reference>
<sequence length="225" mass="24268">AVTGIGEACRALNTPVTGGNVSFYNETGDTAVYPTPVIGMVGLLENINQSTTIEFKGAGDFIVTLGALNGCLGGSEYLRTIHGKIQGPIPHLNLELEMGIQELCLEAIKKGIIKSAHDLSDGGLAVNISESIVHSKQGLGARLDVVRKLQNNELLFGECQSVIVVTLEESALYELILLAQKLDMHTQTIGRVTDTNSLVINDQINISRNKMEKAYFNSLKKIMTQ</sequence>
<dbReference type="GO" id="GO:0004642">
    <property type="term" value="F:phosphoribosylformylglycinamidine synthase activity"/>
    <property type="evidence" value="ECO:0007669"/>
    <property type="project" value="InterPro"/>
</dbReference>
<gene>
    <name evidence="4" type="ORF">METZ01_LOCUS448729</name>
</gene>
<dbReference type="SUPFAM" id="SSF55326">
    <property type="entry name" value="PurM N-terminal domain-like"/>
    <property type="match status" value="1"/>
</dbReference>
<dbReference type="SUPFAM" id="SSF56042">
    <property type="entry name" value="PurM C-terminal domain-like"/>
    <property type="match status" value="1"/>
</dbReference>
<dbReference type="PANTHER" id="PTHR43555">
    <property type="entry name" value="PHOSPHORIBOSYLFORMYLGLYCINAMIDINE SYNTHASE SUBUNIT PURL"/>
    <property type="match status" value="1"/>
</dbReference>
<dbReference type="Pfam" id="PF00586">
    <property type="entry name" value="AIRS"/>
    <property type="match status" value="1"/>
</dbReference>
<dbReference type="InterPro" id="IPR016188">
    <property type="entry name" value="PurM-like_N"/>
</dbReference>
<organism evidence="4">
    <name type="scientific">marine metagenome</name>
    <dbReference type="NCBI Taxonomy" id="408172"/>
    <lineage>
        <taxon>unclassified sequences</taxon>
        <taxon>metagenomes</taxon>
        <taxon>ecological metagenomes</taxon>
    </lineage>
</organism>
<feature type="domain" description="PurM-like C-terminal" evidence="3">
    <location>
        <begin position="58"/>
        <end position="200"/>
    </location>
</feature>
<protein>
    <recommendedName>
        <fullName evidence="5">PurM-like C-terminal domain-containing protein</fullName>
    </recommendedName>
</protein>
<dbReference type="Gene3D" id="3.30.1330.10">
    <property type="entry name" value="PurM-like, N-terminal domain"/>
    <property type="match status" value="1"/>
</dbReference>
<feature type="domain" description="PurM-like N-terminal" evidence="2">
    <location>
        <begin position="2"/>
        <end position="43"/>
    </location>
</feature>
<dbReference type="Gene3D" id="3.90.650.10">
    <property type="entry name" value="PurM-like C-terminal domain"/>
    <property type="match status" value="1"/>
</dbReference>
<evidence type="ECO:0000256" key="1">
    <source>
        <dbReference type="ARBA" id="ARBA00022490"/>
    </source>
</evidence>
<dbReference type="PANTHER" id="PTHR43555:SF1">
    <property type="entry name" value="PHOSPHORIBOSYLFORMYLGLYCINAMIDINE SYNTHASE SUBUNIT PURL"/>
    <property type="match status" value="1"/>
</dbReference>
<dbReference type="EMBL" id="UINC01184591">
    <property type="protein sequence ID" value="SVD95875.1"/>
    <property type="molecule type" value="Genomic_DNA"/>
</dbReference>
<evidence type="ECO:0008006" key="5">
    <source>
        <dbReference type="Google" id="ProtNLM"/>
    </source>
</evidence>
<dbReference type="AlphaFoldDB" id="A0A382ZLA4"/>
<evidence type="ECO:0000259" key="3">
    <source>
        <dbReference type="Pfam" id="PF02769"/>
    </source>
</evidence>
<evidence type="ECO:0000259" key="2">
    <source>
        <dbReference type="Pfam" id="PF00586"/>
    </source>
</evidence>